<proteinExistence type="predicted"/>
<evidence type="ECO:0000313" key="1">
    <source>
        <dbReference type="EMBL" id="RUS66613.1"/>
    </source>
</evidence>
<protein>
    <recommendedName>
        <fullName evidence="3">Peroxiredoxin OsmC</fullName>
    </recommendedName>
</protein>
<dbReference type="Proteomes" id="UP000286947">
    <property type="component" value="Unassembled WGS sequence"/>
</dbReference>
<dbReference type="Pfam" id="PF02566">
    <property type="entry name" value="OsmC"/>
    <property type="match status" value="1"/>
</dbReference>
<sequence length="137" mass="14812">MSESVIKAHLGQLAYQTTLSSGTHQWVADVPSDLGGGDTGPTPHELLSSSLAACTSITVAMYAKRKNWPLEGIDVTVEVDNEQLAPEPAQLQLSRTITFTGKLDAEQRQRLLEIADQCPIHKLLTGTISINTTLMVK</sequence>
<dbReference type="Gene3D" id="3.30.300.20">
    <property type="match status" value="1"/>
</dbReference>
<reference evidence="1 2" key="1">
    <citation type="submission" date="2018-01" db="EMBL/GenBank/DDBJ databases">
        <title>Saezia sanguinis gen. nov., sp. nov., in the order Burkholderiales isolated from human blood.</title>
        <authorList>
            <person name="Medina-Pascual M.J."/>
            <person name="Valdezate S."/>
            <person name="Monzon S."/>
            <person name="Cuesta I."/>
            <person name="Carrasco G."/>
            <person name="Villalon P."/>
            <person name="Saez-Nieto J.A."/>
        </authorList>
    </citation>
    <scope>NUCLEOTIDE SEQUENCE [LARGE SCALE GENOMIC DNA]</scope>
    <source>
        <strain evidence="1 2">CNM695-12</strain>
    </source>
</reference>
<dbReference type="RefSeq" id="WP_126980090.1">
    <property type="nucleotide sequence ID" value="NZ_PQSP01000004.1"/>
</dbReference>
<evidence type="ECO:0000313" key="2">
    <source>
        <dbReference type="Proteomes" id="UP000286947"/>
    </source>
</evidence>
<gene>
    <name evidence="1" type="ORF">CUZ56_01893</name>
</gene>
<dbReference type="AlphaFoldDB" id="A0A433SCZ1"/>
<comment type="caution">
    <text evidence="1">The sequence shown here is derived from an EMBL/GenBank/DDBJ whole genome shotgun (WGS) entry which is preliminary data.</text>
</comment>
<keyword evidence="2" id="KW-1185">Reference proteome</keyword>
<accession>A0A433SCZ1</accession>
<dbReference type="InterPro" id="IPR036102">
    <property type="entry name" value="OsmC/Ohrsf"/>
</dbReference>
<organism evidence="1 2">
    <name type="scientific">Saezia sanguinis</name>
    <dbReference type="NCBI Taxonomy" id="1965230"/>
    <lineage>
        <taxon>Bacteria</taxon>
        <taxon>Pseudomonadati</taxon>
        <taxon>Pseudomonadota</taxon>
        <taxon>Betaproteobacteria</taxon>
        <taxon>Burkholderiales</taxon>
        <taxon>Saeziaceae</taxon>
        <taxon>Saezia</taxon>
    </lineage>
</organism>
<dbReference type="InterPro" id="IPR015946">
    <property type="entry name" value="KH_dom-like_a/b"/>
</dbReference>
<dbReference type="PANTHER" id="PTHR39624">
    <property type="entry name" value="PROTEIN INVOLVED IN RIMO-MEDIATED BETA-METHYLTHIOLATION OF RIBOSOMAL PROTEIN S12 YCAO"/>
    <property type="match status" value="1"/>
</dbReference>
<dbReference type="InterPro" id="IPR003718">
    <property type="entry name" value="OsmC/Ohr_fam"/>
</dbReference>
<dbReference type="PANTHER" id="PTHR39624:SF2">
    <property type="entry name" value="OSMC-LIKE PROTEIN"/>
    <property type="match status" value="1"/>
</dbReference>
<dbReference type="SUPFAM" id="SSF82784">
    <property type="entry name" value="OsmC-like"/>
    <property type="match status" value="1"/>
</dbReference>
<name>A0A433SCZ1_9BURK</name>
<dbReference type="OrthoDB" id="9789573at2"/>
<evidence type="ECO:0008006" key="3">
    <source>
        <dbReference type="Google" id="ProtNLM"/>
    </source>
</evidence>
<dbReference type="EMBL" id="PQSP01000004">
    <property type="protein sequence ID" value="RUS66613.1"/>
    <property type="molecule type" value="Genomic_DNA"/>
</dbReference>